<sequence>MATPPTGSQMVFVVPPKRKVINGMEWNGMVCPDATYHAASHVRLKRAPEAEKQEAVLRKNESGTMWSCGAVELWSCESVEQVQLAEISKTWFSF</sequence>
<protein>
    <submittedName>
        <fullName evidence="1">HDC17297</fullName>
    </submittedName>
</protein>
<organism evidence="1">
    <name type="scientific">Drosophila melanogaster</name>
    <name type="common">Fruit fly</name>
    <dbReference type="NCBI Taxonomy" id="7227"/>
    <lineage>
        <taxon>Eukaryota</taxon>
        <taxon>Metazoa</taxon>
        <taxon>Ecdysozoa</taxon>
        <taxon>Arthropoda</taxon>
        <taxon>Hexapoda</taxon>
        <taxon>Insecta</taxon>
        <taxon>Pterygota</taxon>
        <taxon>Neoptera</taxon>
        <taxon>Endopterygota</taxon>
        <taxon>Diptera</taxon>
        <taxon>Brachycera</taxon>
        <taxon>Muscomorpha</taxon>
        <taxon>Ephydroidea</taxon>
        <taxon>Drosophilidae</taxon>
        <taxon>Drosophila</taxon>
        <taxon>Sophophora</taxon>
    </lineage>
</organism>
<evidence type="ECO:0000313" key="1">
    <source>
        <dbReference type="EMBL" id="DAA03200.1"/>
    </source>
</evidence>
<accession>Q6IIR6</accession>
<gene>
    <name evidence="1" type="ORF">HDC17297</name>
</gene>
<name>Q6IIR6_DROME</name>
<proteinExistence type="predicted"/>
<reference evidence="1" key="1">
    <citation type="journal article" date="2003" name="Genome Biol.">
        <title>An integrated gene annotation and transcriptional profiling approach towards the full gene content of the Drosophila genome.</title>
        <authorList>
            <person name="Hild M."/>
            <person name="Beckmann B."/>
            <person name="Haas S.A."/>
            <person name="Koch B."/>
            <person name="Solovyev V."/>
            <person name="Busold C."/>
            <person name="Fellenberg K."/>
            <person name="Boutros M."/>
            <person name="Vingron M."/>
            <person name="Sauer F."/>
            <person name="Hoheisel J.D."/>
            <person name="Paro R."/>
        </authorList>
    </citation>
    <scope>NUCLEOTIDE SEQUENCE</scope>
</reference>
<dbReference type="AlphaFoldDB" id="Q6IIR6"/>
<dbReference type="EMBL" id="BK003000">
    <property type="protein sequence ID" value="DAA03200.1"/>
    <property type="molecule type" value="Genomic_DNA"/>
</dbReference>